<accession>A0A0S8K499</accession>
<name>A0A0S8K499_UNCW3</name>
<evidence type="ECO:0000259" key="2">
    <source>
        <dbReference type="Pfam" id="PF02579"/>
    </source>
</evidence>
<dbReference type="InterPro" id="IPR003731">
    <property type="entry name" value="Di-Nase_FeMo-co_biosynth"/>
</dbReference>
<dbReference type="PANTHER" id="PTHR42983:SF1">
    <property type="entry name" value="IRON-MOLYBDENUM PROTEIN"/>
    <property type="match status" value="1"/>
</dbReference>
<dbReference type="CDD" id="cd00851">
    <property type="entry name" value="MTH1175"/>
    <property type="match status" value="1"/>
</dbReference>
<dbReference type="PANTHER" id="PTHR42983">
    <property type="entry name" value="DINITROGENASE IRON-MOLYBDENUM COFACTOR PROTEIN-RELATED"/>
    <property type="match status" value="1"/>
</dbReference>
<organism evidence="3 4">
    <name type="scientific">candidate division WOR_3 bacterium SM1_77</name>
    <dbReference type="NCBI Taxonomy" id="1703778"/>
    <lineage>
        <taxon>Bacteria</taxon>
        <taxon>Bacteria division WOR-3</taxon>
    </lineage>
</organism>
<sequence>MRIAIPTEGMSVSAHFGRCPQFTIVDVDKGSVLSREAIANPEHRPGMLPLFLRNVGVDCVIASGMGHRATQLFTQAGIDTVVGVTGSVDEVIEQFIAGSLKGSGEPCRGEGHAHGTGECANEGG</sequence>
<dbReference type="InterPro" id="IPR033913">
    <property type="entry name" value="MTH1175_dom"/>
</dbReference>
<comment type="caution">
    <text evidence="3">The sequence shown here is derived from an EMBL/GenBank/DDBJ whole genome shotgun (WGS) entry which is preliminary data.</text>
</comment>
<gene>
    <name evidence="3" type="ORF">AMJ74_00645</name>
</gene>
<dbReference type="SUPFAM" id="SSF53146">
    <property type="entry name" value="Nitrogenase accessory factor-like"/>
    <property type="match status" value="1"/>
</dbReference>
<proteinExistence type="predicted"/>
<dbReference type="Proteomes" id="UP000050975">
    <property type="component" value="Unassembled WGS sequence"/>
</dbReference>
<dbReference type="EMBL" id="LJVE01000004">
    <property type="protein sequence ID" value="KPL15853.1"/>
    <property type="molecule type" value="Genomic_DNA"/>
</dbReference>
<feature type="domain" description="Dinitrogenase iron-molybdenum cofactor biosynthesis" evidence="2">
    <location>
        <begin position="9"/>
        <end position="96"/>
    </location>
</feature>
<evidence type="ECO:0000256" key="1">
    <source>
        <dbReference type="SAM" id="MobiDB-lite"/>
    </source>
</evidence>
<protein>
    <recommendedName>
        <fullName evidence="2">Dinitrogenase iron-molybdenum cofactor biosynthesis domain-containing protein</fullName>
    </recommendedName>
</protein>
<feature type="region of interest" description="Disordered" evidence="1">
    <location>
        <begin position="104"/>
        <end position="124"/>
    </location>
</feature>
<dbReference type="AlphaFoldDB" id="A0A0S8K499"/>
<dbReference type="Pfam" id="PF02579">
    <property type="entry name" value="Nitro_FeMo-Co"/>
    <property type="match status" value="1"/>
</dbReference>
<dbReference type="InterPro" id="IPR036105">
    <property type="entry name" value="DiNase_FeMo-co_biosyn_sf"/>
</dbReference>
<reference evidence="3 4" key="1">
    <citation type="journal article" date="2015" name="Microbiome">
        <title>Genomic resolution of linkages in carbon, nitrogen, and sulfur cycling among widespread estuary sediment bacteria.</title>
        <authorList>
            <person name="Baker B.J."/>
            <person name="Lazar C.S."/>
            <person name="Teske A.P."/>
            <person name="Dick G.J."/>
        </authorList>
    </citation>
    <scope>NUCLEOTIDE SEQUENCE [LARGE SCALE GENOMIC DNA]</scope>
    <source>
        <strain evidence="3">SM1_77</strain>
    </source>
</reference>
<evidence type="ECO:0000313" key="4">
    <source>
        <dbReference type="Proteomes" id="UP000050975"/>
    </source>
</evidence>
<evidence type="ECO:0000313" key="3">
    <source>
        <dbReference type="EMBL" id="KPL15853.1"/>
    </source>
</evidence>
<dbReference type="Gene3D" id="3.30.420.130">
    <property type="entry name" value="Dinitrogenase iron-molybdenum cofactor biosynthesis domain"/>
    <property type="match status" value="1"/>
</dbReference>